<evidence type="ECO:0000256" key="5">
    <source>
        <dbReference type="ARBA" id="ARBA00022676"/>
    </source>
</evidence>
<evidence type="ECO:0000256" key="8">
    <source>
        <dbReference type="ARBA" id="ARBA00022741"/>
    </source>
</evidence>
<dbReference type="Proteomes" id="UP000663873">
    <property type="component" value="Unassembled WGS sequence"/>
</dbReference>
<organism evidence="14 16">
    <name type="scientific">Rotaria socialis</name>
    <dbReference type="NCBI Taxonomy" id="392032"/>
    <lineage>
        <taxon>Eukaryota</taxon>
        <taxon>Metazoa</taxon>
        <taxon>Spiralia</taxon>
        <taxon>Gnathifera</taxon>
        <taxon>Rotifera</taxon>
        <taxon>Eurotatoria</taxon>
        <taxon>Bdelloidea</taxon>
        <taxon>Philodinida</taxon>
        <taxon>Philodinidae</taxon>
        <taxon>Rotaria</taxon>
    </lineage>
</organism>
<evidence type="ECO:0000313" key="14">
    <source>
        <dbReference type="EMBL" id="CAF3277911.1"/>
    </source>
</evidence>
<comment type="subcellular location">
    <subcellularLocation>
        <location evidence="1">Membrane</location>
        <topology evidence="1">Single-pass type II membrane protein</topology>
    </subcellularLocation>
</comment>
<evidence type="ECO:0000256" key="1">
    <source>
        <dbReference type="ARBA" id="ARBA00004606"/>
    </source>
</evidence>
<keyword evidence="10 12" id="KW-1133">Transmembrane helix</keyword>
<evidence type="ECO:0000256" key="6">
    <source>
        <dbReference type="ARBA" id="ARBA00022679"/>
    </source>
</evidence>
<keyword evidence="5" id="KW-0328">Glycosyltransferase</keyword>
<evidence type="ECO:0000256" key="4">
    <source>
        <dbReference type="ARBA" id="ARBA00012557"/>
    </source>
</evidence>
<feature type="transmembrane region" description="Helical" evidence="12">
    <location>
        <begin position="6"/>
        <end position="25"/>
    </location>
</feature>
<accession>A0A817RYP9</accession>
<dbReference type="GO" id="GO:0016020">
    <property type="term" value="C:membrane"/>
    <property type="evidence" value="ECO:0007669"/>
    <property type="project" value="UniProtKB-SubCell"/>
</dbReference>
<dbReference type="GO" id="GO:0000166">
    <property type="term" value="F:nucleotide binding"/>
    <property type="evidence" value="ECO:0007669"/>
    <property type="project" value="UniProtKB-KW"/>
</dbReference>
<protein>
    <recommendedName>
        <fullName evidence="4">N-acetylgalactosaminide beta-1,3-galactosyltransferase</fullName>
        <ecNumber evidence="4">2.4.1.122</ecNumber>
    </recommendedName>
</protein>
<keyword evidence="9" id="KW-0735">Signal-anchor</keyword>
<evidence type="ECO:0000256" key="11">
    <source>
        <dbReference type="ARBA" id="ARBA00023136"/>
    </source>
</evidence>
<dbReference type="EMBL" id="CAJNXB010002804">
    <property type="protein sequence ID" value="CAF3277911.1"/>
    <property type="molecule type" value="Genomic_DNA"/>
</dbReference>
<dbReference type="GO" id="GO:0016263">
    <property type="term" value="F:glycoprotein-N-acetylgalactosamine 3-beta-galactosyltransferase activity"/>
    <property type="evidence" value="ECO:0007669"/>
    <property type="project" value="UniProtKB-EC"/>
</dbReference>
<dbReference type="AlphaFoldDB" id="A0A817RYP9"/>
<evidence type="ECO:0000256" key="2">
    <source>
        <dbReference type="ARBA" id="ARBA00004922"/>
    </source>
</evidence>
<dbReference type="Proteomes" id="UP000663825">
    <property type="component" value="Unassembled WGS sequence"/>
</dbReference>
<evidence type="ECO:0000313" key="16">
    <source>
        <dbReference type="Proteomes" id="UP000663825"/>
    </source>
</evidence>
<reference evidence="14" key="1">
    <citation type="submission" date="2021-02" db="EMBL/GenBank/DDBJ databases">
        <authorList>
            <person name="Nowell W R."/>
        </authorList>
    </citation>
    <scope>NUCLEOTIDE SEQUENCE</scope>
</reference>
<name>A0A817RYP9_9BILA</name>
<comment type="caution">
    <text evidence="14">The sequence shown here is derived from an EMBL/GenBank/DDBJ whole genome shotgun (WGS) entry which is preliminary data.</text>
</comment>
<dbReference type="PANTHER" id="PTHR23033">
    <property type="entry name" value="BETA1,3-GALACTOSYLTRANSFERASE"/>
    <property type="match status" value="1"/>
</dbReference>
<keyword evidence="6" id="KW-0808">Transferase</keyword>
<dbReference type="OrthoDB" id="8959630at2759"/>
<gene>
    <name evidence="14" type="ORF">TIS948_LOCUS16713</name>
    <name evidence="15" type="ORF">UJA718_LOCUS23470</name>
</gene>
<dbReference type="InterPro" id="IPR003378">
    <property type="entry name" value="Fringe-like_glycosylTrfase"/>
</dbReference>
<keyword evidence="7 12" id="KW-0812">Transmembrane</keyword>
<proteinExistence type="inferred from homology"/>
<dbReference type="Pfam" id="PF02434">
    <property type="entry name" value="Fringe"/>
    <property type="match status" value="1"/>
</dbReference>
<evidence type="ECO:0000256" key="10">
    <source>
        <dbReference type="ARBA" id="ARBA00022989"/>
    </source>
</evidence>
<sequence>MHIGRNSAMCFALWSLAGLFLFVIIELDWKNENRKIVYTAVNSFQINRGNSNEHEKYQVELDNDVIFLIMTGKPHQDRRVSLQQQTWMQYTSKTFIFSETASALLPLIVLPNISGSYATAGPKFWDALQWAWKKFGHKTKWFVKIDDDTFVNVREVWKLLKRKDATKLRVVGRCAVFSPPKSDIPKGGLPNEWTFVDGGAGMFINSYTMQLLNAYGFLNKSNVLQRHGEKLFEVQDTVFGEILTEIAHREAYRHKINFTSPFDCENERLQHACNPNHFETTHCLKLPCVTLHRCREQLMLYWHEQFHSNIPSPQSSTGENK</sequence>
<keyword evidence="11 12" id="KW-0472">Membrane</keyword>
<dbReference type="EMBL" id="CAJOBP010005108">
    <property type="protein sequence ID" value="CAF4460510.1"/>
    <property type="molecule type" value="Genomic_DNA"/>
</dbReference>
<evidence type="ECO:0000313" key="17">
    <source>
        <dbReference type="Proteomes" id="UP000663873"/>
    </source>
</evidence>
<evidence type="ECO:0000256" key="3">
    <source>
        <dbReference type="ARBA" id="ARBA00006462"/>
    </source>
</evidence>
<comment type="pathway">
    <text evidence="2">Protein modification; protein glycosylation.</text>
</comment>
<evidence type="ECO:0000256" key="7">
    <source>
        <dbReference type="ARBA" id="ARBA00022692"/>
    </source>
</evidence>
<keyword evidence="8" id="KW-0547">Nucleotide-binding</keyword>
<dbReference type="PANTHER" id="PTHR23033:SF47">
    <property type="entry name" value="APPLE DOMAIN-CONTAINING PROTEIN-RELATED"/>
    <property type="match status" value="1"/>
</dbReference>
<dbReference type="EC" id="2.4.1.122" evidence="4"/>
<dbReference type="Gene3D" id="3.90.550.50">
    <property type="match status" value="1"/>
</dbReference>
<comment type="similarity">
    <text evidence="3">Belongs to the glycosyltransferase 31 family. Beta3-Gal-T subfamily.</text>
</comment>
<keyword evidence="17" id="KW-1185">Reference proteome</keyword>
<dbReference type="InterPro" id="IPR026050">
    <property type="entry name" value="C1GALT1/C1GALT1_chp1"/>
</dbReference>
<evidence type="ECO:0000259" key="13">
    <source>
        <dbReference type="Pfam" id="PF02434"/>
    </source>
</evidence>
<feature type="domain" description="Fringe-like glycosyltransferase" evidence="13">
    <location>
        <begin position="63"/>
        <end position="246"/>
    </location>
</feature>
<evidence type="ECO:0000313" key="15">
    <source>
        <dbReference type="EMBL" id="CAF4460510.1"/>
    </source>
</evidence>
<evidence type="ECO:0000256" key="9">
    <source>
        <dbReference type="ARBA" id="ARBA00022968"/>
    </source>
</evidence>
<evidence type="ECO:0000256" key="12">
    <source>
        <dbReference type="SAM" id="Phobius"/>
    </source>
</evidence>